<sequence>MWETRHVVARCNSQGPCHGCRKFDVRCGIVRIHVHIGMAPPRRASPKCNRSFRFCAVRLHVAPVIVQAHVLACFKNAKQALTFLLPCDASVDSHTQCLPSMPRPPLVPETLEPMRETVAEVAGCVLDNSLGRSLRRTE</sequence>
<organism evidence="1">
    <name type="scientific">Aphanomyces invadans</name>
    <dbReference type="NCBI Taxonomy" id="157072"/>
    <lineage>
        <taxon>Eukaryota</taxon>
        <taxon>Sar</taxon>
        <taxon>Stramenopiles</taxon>
        <taxon>Oomycota</taxon>
        <taxon>Saprolegniomycetes</taxon>
        <taxon>Saprolegniales</taxon>
        <taxon>Verrucalvaceae</taxon>
        <taxon>Aphanomyces</taxon>
    </lineage>
</organism>
<dbReference type="GeneID" id="20077097"/>
<reference evidence="1" key="1">
    <citation type="submission" date="2013-12" db="EMBL/GenBank/DDBJ databases">
        <title>The Genome Sequence of Aphanomyces invadans NJM9701.</title>
        <authorList>
            <consortium name="The Broad Institute Genomics Platform"/>
            <person name="Russ C."/>
            <person name="Tyler B."/>
            <person name="van West P."/>
            <person name="Dieguez-Uribeondo J."/>
            <person name="Young S.K."/>
            <person name="Zeng Q."/>
            <person name="Gargeya S."/>
            <person name="Fitzgerald M."/>
            <person name="Abouelleil A."/>
            <person name="Alvarado L."/>
            <person name="Chapman S.B."/>
            <person name="Gainer-Dewar J."/>
            <person name="Goldberg J."/>
            <person name="Griggs A."/>
            <person name="Gujja S."/>
            <person name="Hansen M."/>
            <person name="Howarth C."/>
            <person name="Imamovic A."/>
            <person name="Ireland A."/>
            <person name="Larimer J."/>
            <person name="McCowan C."/>
            <person name="Murphy C."/>
            <person name="Pearson M."/>
            <person name="Poon T.W."/>
            <person name="Priest M."/>
            <person name="Roberts A."/>
            <person name="Saif S."/>
            <person name="Shea T."/>
            <person name="Sykes S."/>
            <person name="Wortman J."/>
            <person name="Nusbaum C."/>
            <person name="Birren B."/>
        </authorList>
    </citation>
    <scope>NUCLEOTIDE SEQUENCE [LARGE SCALE GENOMIC DNA]</scope>
    <source>
        <strain evidence="1">NJM9701</strain>
    </source>
</reference>
<dbReference type="AlphaFoldDB" id="A0A024USI2"/>
<dbReference type="EMBL" id="KI913952">
    <property type="protein sequence ID" value="ETW09456.1"/>
    <property type="molecule type" value="Genomic_DNA"/>
</dbReference>
<protein>
    <submittedName>
        <fullName evidence="1">Uncharacterized protein</fullName>
    </submittedName>
</protein>
<accession>A0A024USI2</accession>
<gene>
    <name evidence="1" type="ORF">H310_00047</name>
</gene>
<dbReference type="RefSeq" id="XP_008860867.1">
    <property type="nucleotide sequence ID" value="XM_008862645.1"/>
</dbReference>
<evidence type="ECO:0000313" key="1">
    <source>
        <dbReference type="EMBL" id="ETW09456.1"/>
    </source>
</evidence>
<dbReference type="VEuPathDB" id="FungiDB:H310_00047"/>
<proteinExistence type="predicted"/>
<name>A0A024USI2_9STRA</name>